<evidence type="ECO:0000256" key="5">
    <source>
        <dbReference type="ARBA" id="ARBA00022692"/>
    </source>
</evidence>
<evidence type="ECO:0000256" key="8">
    <source>
        <dbReference type="RuleBase" id="RU363041"/>
    </source>
</evidence>
<dbReference type="Proteomes" id="UP000721844">
    <property type="component" value="Unassembled WGS sequence"/>
</dbReference>
<reference evidence="9 10" key="1">
    <citation type="journal article" date="2021" name="Microorganisms">
        <title>Acidisoma silvae sp. nov. and Acidisomacellulosilytica sp. nov., Two Acidophilic Bacteria Isolated from Decaying Wood, Hydrolyzing Cellulose and Producing Poly-3-hydroxybutyrate.</title>
        <authorList>
            <person name="Mieszkin S."/>
            <person name="Pouder E."/>
            <person name="Uroz S."/>
            <person name="Simon-Colin C."/>
            <person name="Alain K."/>
        </authorList>
    </citation>
    <scope>NUCLEOTIDE SEQUENCE [LARGE SCALE GENOMIC DNA]</scope>
    <source>
        <strain evidence="9 10">HW T5.17</strain>
    </source>
</reference>
<gene>
    <name evidence="9" type="ORF">ACELLULO517_04950</name>
</gene>
<keyword evidence="6 8" id="KW-1133">Transmembrane helix</keyword>
<evidence type="ECO:0000256" key="3">
    <source>
        <dbReference type="ARBA" id="ARBA00022448"/>
    </source>
</evidence>
<keyword evidence="5 8" id="KW-0812">Transmembrane</keyword>
<feature type="transmembrane region" description="Helical" evidence="8">
    <location>
        <begin position="220"/>
        <end position="242"/>
    </location>
</feature>
<feature type="transmembrane region" description="Helical" evidence="8">
    <location>
        <begin position="128"/>
        <end position="154"/>
    </location>
</feature>
<keyword evidence="10" id="KW-1185">Reference proteome</keyword>
<feature type="transmembrane region" description="Helical" evidence="8">
    <location>
        <begin position="70"/>
        <end position="91"/>
    </location>
</feature>
<dbReference type="EMBL" id="JAESVA010000002">
    <property type="protein sequence ID" value="MCB8879572.1"/>
    <property type="molecule type" value="Genomic_DNA"/>
</dbReference>
<dbReference type="AlphaFoldDB" id="A0A964E2T9"/>
<name>A0A964E2T9_9PROT</name>
<comment type="caution">
    <text evidence="9">The sequence shown here is derived from an EMBL/GenBank/DDBJ whole genome shotgun (WGS) entry which is preliminary data.</text>
</comment>
<protein>
    <recommendedName>
        <fullName evidence="8">Probable membrane transporter protein</fullName>
    </recommendedName>
</protein>
<evidence type="ECO:0000313" key="10">
    <source>
        <dbReference type="Proteomes" id="UP000721844"/>
    </source>
</evidence>
<feature type="transmembrane region" description="Helical" evidence="8">
    <location>
        <begin position="191"/>
        <end position="214"/>
    </location>
</feature>
<dbReference type="PANTHER" id="PTHR30269">
    <property type="entry name" value="TRANSMEMBRANE PROTEIN YFCA"/>
    <property type="match status" value="1"/>
</dbReference>
<accession>A0A964E2T9</accession>
<dbReference type="GO" id="GO:0005886">
    <property type="term" value="C:plasma membrane"/>
    <property type="evidence" value="ECO:0007669"/>
    <property type="project" value="UniProtKB-SubCell"/>
</dbReference>
<feature type="transmembrane region" description="Helical" evidence="8">
    <location>
        <begin position="166"/>
        <end position="184"/>
    </location>
</feature>
<dbReference type="Pfam" id="PF01925">
    <property type="entry name" value="TauE"/>
    <property type="match status" value="1"/>
</dbReference>
<sequence length="244" mass="25344">MQAWLLVGLAAAVAGFSRGFAAFGTAMIYVPLVTLAYDAKTAVVTLFLVDLLPSVPLVRTAARDCEWRPTILCMALGAAALSPVGVILLLMVPARDVMAILGLVLIAATSYLLLGPRLHLAGGAGQSLIAGAVSGLAGGICGIFGPPAMIYLLGRQSDAATTRANAVIFLTGESLLLGATYLLYGMVTRRMLVLAVVLMPLYGACLWLGAHSFAGVSDVLYRRLVLGLLWLVAAAILIHALLAL</sequence>
<evidence type="ECO:0000313" key="9">
    <source>
        <dbReference type="EMBL" id="MCB8879572.1"/>
    </source>
</evidence>
<comment type="subcellular location">
    <subcellularLocation>
        <location evidence="1 8">Cell membrane</location>
        <topology evidence="1 8">Multi-pass membrane protein</topology>
    </subcellularLocation>
</comment>
<feature type="transmembrane region" description="Helical" evidence="8">
    <location>
        <begin position="97"/>
        <end position="116"/>
    </location>
</feature>
<dbReference type="RefSeq" id="WP_227306205.1">
    <property type="nucleotide sequence ID" value="NZ_JAESVA010000002.1"/>
</dbReference>
<keyword evidence="4 8" id="KW-1003">Cell membrane</keyword>
<comment type="similarity">
    <text evidence="2 8">Belongs to the 4-toluene sulfonate uptake permease (TSUP) (TC 2.A.102) family.</text>
</comment>
<evidence type="ECO:0000256" key="7">
    <source>
        <dbReference type="ARBA" id="ARBA00023136"/>
    </source>
</evidence>
<proteinExistence type="inferred from homology"/>
<dbReference type="InterPro" id="IPR002781">
    <property type="entry name" value="TM_pro_TauE-like"/>
</dbReference>
<evidence type="ECO:0000256" key="1">
    <source>
        <dbReference type="ARBA" id="ARBA00004651"/>
    </source>
</evidence>
<evidence type="ECO:0000256" key="2">
    <source>
        <dbReference type="ARBA" id="ARBA00009142"/>
    </source>
</evidence>
<feature type="transmembrane region" description="Helical" evidence="8">
    <location>
        <begin position="37"/>
        <end position="58"/>
    </location>
</feature>
<organism evidence="9 10">
    <name type="scientific">Acidisoma cellulosilyticum</name>
    <dbReference type="NCBI Taxonomy" id="2802395"/>
    <lineage>
        <taxon>Bacteria</taxon>
        <taxon>Pseudomonadati</taxon>
        <taxon>Pseudomonadota</taxon>
        <taxon>Alphaproteobacteria</taxon>
        <taxon>Acetobacterales</taxon>
        <taxon>Acidocellaceae</taxon>
        <taxon>Acidisoma</taxon>
    </lineage>
</organism>
<keyword evidence="3" id="KW-0813">Transport</keyword>
<dbReference type="InterPro" id="IPR052017">
    <property type="entry name" value="TSUP"/>
</dbReference>
<dbReference type="PANTHER" id="PTHR30269:SF37">
    <property type="entry name" value="MEMBRANE TRANSPORTER PROTEIN"/>
    <property type="match status" value="1"/>
</dbReference>
<evidence type="ECO:0000256" key="6">
    <source>
        <dbReference type="ARBA" id="ARBA00022989"/>
    </source>
</evidence>
<evidence type="ECO:0000256" key="4">
    <source>
        <dbReference type="ARBA" id="ARBA00022475"/>
    </source>
</evidence>
<keyword evidence="7 8" id="KW-0472">Membrane</keyword>